<evidence type="ECO:0000313" key="2">
    <source>
        <dbReference type="Proteomes" id="UP001516400"/>
    </source>
</evidence>
<dbReference type="EMBL" id="JABFTP020000021">
    <property type="protein sequence ID" value="KAL3269741.1"/>
    <property type="molecule type" value="Genomic_DNA"/>
</dbReference>
<sequence>MGCWPDFRAMKAAQKEMKEAITTALWRELLRKLNTDMWGERYRIVTRHFMGSASHHKLPVETLKKILAELFSLAARNHRRRQEACHKSKKSAGTAGTEVRPSKTIKYLGVIFQLNLSFAHHIDEVVEKADESCCLHLQADAQRGRPCVLKETYIAQSDPQHPLVCGSVQKCSLFKVGGWLQGNRKIAKKRTLVKWQERWKRGDIGTAELTRTLIGKIAPWIECGHRRAEYFFNQVLTGHSSFDAYTHRIGKTSTD</sequence>
<reference evidence="1 2" key="1">
    <citation type="journal article" date="2021" name="BMC Biol.">
        <title>Horizontally acquired antibacterial genes associated with adaptive radiation of ladybird beetles.</title>
        <authorList>
            <person name="Li H.S."/>
            <person name="Tang X.F."/>
            <person name="Huang Y.H."/>
            <person name="Xu Z.Y."/>
            <person name="Chen M.L."/>
            <person name="Du X.Y."/>
            <person name="Qiu B.Y."/>
            <person name="Chen P.T."/>
            <person name="Zhang W."/>
            <person name="Slipinski A."/>
            <person name="Escalona H.E."/>
            <person name="Waterhouse R.M."/>
            <person name="Zwick A."/>
            <person name="Pang H."/>
        </authorList>
    </citation>
    <scope>NUCLEOTIDE SEQUENCE [LARGE SCALE GENOMIC DNA]</scope>
    <source>
        <strain evidence="1">SYSU2018</strain>
    </source>
</reference>
<name>A0ABD2MUD6_9CUCU</name>
<comment type="caution">
    <text evidence="1">The sequence shown here is derived from an EMBL/GenBank/DDBJ whole genome shotgun (WGS) entry which is preliminary data.</text>
</comment>
<proteinExistence type="predicted"/>
<evidence type="ECO:0000313" key="1">
    <source>
        <dbReference type="EMBL" id="KAL3269741.1"/>
    </source>
</evidence>
<gene>
    <name evidence="1" type="ORF">HHI36_008801</name>
</gene>
<keyword evidence="2" id="KW-1185">Reference proteome</keyword>
<dbReference type="AlphaFoldDB" id="A0ABD2MUD6"/>
<accession>A0ABD2MUD6</accession>
<organism evidence="1 2">
    <name type="scientific">Cryptolaemus montrouzieri</name>
    <dbReference type="NCBI Taxonomy" id="559131"/>
    <lineage>
        <taxon>Eukaryota</taxon>
        <taxon>Metazoa</taxon>
        <taxon>Ecdysozoa</taxon>
        <taxon>Arthropoda</taxon>
        <taxon>Hexapoda</taxon>
        <taxon>Insecta</taxon>
        <taxon>Pterygota</taxon>
        <taxon>Neoptera</taxon>
        <taxon>Endopterygota</taxon>
        <taxon>Coleoptera</taxon>
        <taxon>Polyphaga</taxon>
        <taxon>Cucujiformia</taxon>
        <taxon>Coccinelloidea</taxon>
        <taxon>Coccinellidae</taxon>
        <taxon>Scymninae</taxon>
        <taxon>Scymnini</taxon>
        <taxon>Cryptolaemus</taxon>
    </lineage>
</organism>
<protein>
    <submittedName>
        <fullName evidence="1">Uncharacterized protein</fullName>
    </submittedName>
</protein>
<dbReference type="Proteomes" id="UP001516400">
    <property type="component" value="Unassembled WGS sequence"/>
</dbReference>